<dbReference type="AlphaFoldDB" id="A0AA88YQL7"/>
<dbReference type="InterPro" id="IPR047153">
    <property type="entry name" value="TRIM45/56/19-like"/>
</dbReference>
<evidence type="ECO:0000256" key="1">
    <source>
        <dbReference type="PROSITE-ProRule" id="PRU00024"/>
    </source>
</evidence>
<feature type="domain" description="B box-type" evidence="3">
    <location>
        <begin position="90"/>
        <end position="131"/>
    </location>
</feature>
<dbReference type="Proteomes" id="UP001186944">
    <property type="component" value="Unassembled WGS sequence"/>
</dbReference>
<dbReference type="PANTHER" id="PTHR25462">
    <property type="entry name" value="BONUS, ISOFORM C-RELATED"/>
    <property type="match status" value="1"/>
</dbReference>
<dbReference type="PROSITE" id="PS50119">
    <property type="entry name" value="ZF_BBOX"/>
    <property type="match status" value="1"/>
</dbReference>
<dbReference type="InterPro" id="IPR000315">
    <property type="entry name" value="Znf_B-box"/>
</dbReference>
<evidence type="ECO:0000313" key="4">
    <source>
        <dbReference type="EMBL" id="KAK3104712.1"/>
    </source>
</evidence>
<keyword evidence="1" id="KW-0479">Metal-binding</keyword>
<dbReference type="Gene3D" id="3.30.160.60">
    <property type="entry name" value="Classic Zinc Finger"/>
    <property type="match status" value="1"/>
</dbReference>
<name>A0AA88YQL7_PINIB</name>
<accession>A0AA88YQL7</accession>
<keyword evidence="5" id="KW-1185">Reference proteome</keyword>
<feature type="compositionally biased region" description="Basic and acidic residues" evidence="2">
    <location>
        <begin position="57"/>
        <end position="70"/>
    </location>
</feature>
<dbReference type="SUPFAM" id="SSF57845">
    <property type="entry name" value="B-box zinc-binding domain"/>
    <property type="match status" value="1"/>
</dbReference>
<protein>
    <recommendedName>
        <fullName evidence="3">B box-type domain-containing protein</fullName>
    </recommendedName>
</protein>
<keyword evidence="1" id="KW-0863">Zinc-finger</keyword>
<dbReference type="Pfam" id="PF00643">
    <property type="entry name" value="zf-B_box"/>
    <property type="match status" value="1"/>
</dbReference>
<proteinExistence type="predicted"/>
<evidence type="ECO:0000313" key="5">
    <source>
        <dbReference type="Proteomes" id="UP001186944"/>
    </source>
</evidence>
<gene>
    <name evidence="4" type="ORF">FSP39_008464</name>
</gene>
<dbReference type="GO" id="GO:0008270">
    <property type="term" value="F:zinc ion binding"/>
    <property type="evidence" value="ECO:0007669"/>
    <property type="project" value="UniProtKB-KW"/>
</dbReference>
<dbReference type="EMBL" id="VSWD01000004">
    <property type="protein sequence ID" value="KAK3104712.1"/>
    <property type="molecule type" value="Genomic_DNA"/>
</dbReference>
<dbReference type="PANTHER" id="PTHR25462:SF296">
    <property type="entry name" value="MEIOTIC P26, ISOFORM F"/>
    <property type="match status" value="1"/>
</dbReference>
<evidence type="ECO:0000259" key="3">
    <source>
        <dbReference type="PROSITE" id="PS50119"/>
    </source>
</evidence>
<sequence>MATPASAKKTKVSSCGLCDAKIAVKWKCKDCDKYLCENCKVQHQRNKATKKHVILEKKKGKPKTENKDSFPDLLNGNPTGTDSANGQEDIAYAFCTKHTDNLMQWFCNSCCLQVCKICISIEHEAHVIAEVASVLKKREKKITKYFKYVSENFLKDALERRKKSKELR</sequence>
<dbReference type="GO" id="GO:0061630">
    <property type="term" value="F:ubiquitin protein ligase activity"/>
    <property type="evidence" value="ECO:0007669"/>
    <property type="project" value="TreeGrafter"/>
</dbReference>
<keyword evidence="1" id="KW-0862">Zinc</keyword>
<feature type="region of interest" description="Disordered" evidence="2">
    <location>
        <begin position="57"/>
        <end position="82"/>
    </location>
</feature>
<reference evidence="4" key="1">
    <citation type="submission" date="2019-08" db="EMBL/GenBank/DDBJ databases">
        <title>The improved chromosome-level genome for the pearl oyster Pinctada fucata martensii using PacBio sequencing and Hi-C.</title>
        <authorList>
            <person name="Zheng Z."/>
        </authorList>
    </citation>
    <scope>NUCLEOTIDE SEQUENCE</scope>
    <source>
        <strain evidence="4">ZZ-2019</strain>
        <tissue evidence="4">Adductor muscle</tissue>
    </source>
</reference>
<evidence type="ECO:0000256" key="2">
    <source>
        <dbReference type="SAM" id="MobiDB-lite"/>
    </source>
</evidence>
<organism evidence="4 5">
    <name type="scientific">Pinctada imbricata</name>
    <name type="common">Atlantic pearl-oyster</name>
    <name type="synonym">Pinctada martensii</name>
    <dbReference type="NCBI Taxonomy" id="66713"/>
    <lineage>
        <taxon>Eukaryota</taxon>
        <taxon>Metazoa</taxon>
        <taxon>Spiralia</taxon>
        <taxon>Lophotrochozoa</taxon>
        <taxon>Mollusca</taxon>
        <taxon>Bivalvia</taxon>
        <taxon>Autobranchia</taxon>
        <taxon>Pteriomorphia</taxon>
        <taxon>Pterioida</taxon>
        <taxon>Pterioidea</taxon>
        <taxon>Pteriidae</taxon>
        <taxon>Pinctada</taxon>
    </lineage>
</organism>
<comment type="caution">
    <text evidence="4">The sequence shown here is derived from an EMBL/GenBank/DDBJ whole genome shotgun (WGS) entry which is preliminary data.</text>
</comment>